<feature type="domain" description="DUF6534" evidence="2">
    <location>
        <begin position="170"/>
        <end position="257"/>
    </location>
</feature>
<dbReference type="InterPro" id="IPR045339">
    <property type="entry name" value="DUF6534"/>
</dbReference>
<gene>
    <name evidence="3" type="ORF">D9756_007836</name>
</gene>
<evidence type="ECO:0000259" key="2">
    <source>
        <dbReference type="Pfam" id="PF20152"/>
    </source>
</evidence>
<keyword evidence="4" id="KW-1185">Reference proteome</keyword>
<evidence type="ECO:0000313" key="3">
    <source>
        <dbReference type="EMBL" id="KAF5353533.1"/>
    </source>
</evidence>
<comment type="caution">
    <text evidence="3">The sequence shown here is derived from an EMBL/GenBank/DDBJ whole genome shotgun (WGS) entry which is preliminary data.</text>
</comment>
<dbReference type="AlphaFoldDB" id="A0A8H5FYK3"/>
<name>A0A8H5FYK3_9AGAR</name>
<dbReference type="PANTHER" id="PTHR40465">
    <property type="entry name" value="CHROMOSOME 1, WHOLE GENOME SHOTGUN SEQUENCE"/>
    <property type="match status" value="1"/>
</dbReference>
<dbReference type="Pfam" id="PF20152">
    <property type="entry name" value="DUF6534"/>
    <property type="match status" value="1"/>
</dbReference>
<sequence>MSGKSKSIWTYNPAGESYTTLHTPGIRFNVRYQTYFYYVHYPDDGFDIKALVSLIWLLDSLHMAIVSYCIYYYLVINYNNPPALGHIRSLFMSVGLNVIIAFVVQCFFTRKIHILCGPKFKWFVTSIISLSVVAHLAFGLETVVFLFIKKELSKLPEMTLIAATPFAITAVLSDIFIAGALCWLLHGSKTNFKRTNTVISKLIVYAINRCLLTSLVAVGEVIAFSASPHTLWYLAIDFVIGKLYANSLLATLNSRQSIKAAASNISGNSVHLSDLEFGSGSSRMVRAPIFALIVSKIVDAFRYLAQHSERNHVAVDFRYDTRTQTSSESRGLEIKSNSRGSSDVLRIAKV</sequence>
<feature type="transmembrane region" description="Helical" evidence="1">
    <location>
        <begin position="54"/>
        <end position="74"/>
    </location>
</feature>
<feature type="transmembrane region" description="Helical" evidence="1">
    <location>
        <begin position="120"/>
        <end position="148"/>
    </location>
</feature>
<accession>A0A8H5FYK3</accession>
<organism evidence="3 4">
    <name type="scientific">Leucocoprinus leucothites</name>
    <dbReference type="NCBI Taxonomy" id="201217"/>
    <lineage>
        <taxon>Eukaryota</taxon>
        <taxon>Fungi</taxon>
        <taxon>Dikarya</taxon>
        <taxon>Basidiomycota</taxon>
        <taxon>Agaricomycotina</taxon>
        <taxon>Agaricomycetes</taxon>
        <taxon>Agaricomycetidae</taxon>
        <taxon>Agaricales</taxon>
        <taxon>Agaricineae</taxon>
        <taxon>Agaricaceae</taxon>
        <taxon>Leucocoprinus</taxon>
    </lineage>
</organism>
<dbReference type="EMBL" id="JAACJO010000010">
    <property type="protein sequence ID" value="KAF5353533.1"/>
    <property type="molecule type" value="Genomic_DNA"/>
</dbReference>
<proteinExistence type="predicted"/>
<feature type="transmembrane region" description="Helical" evidence="1">
    <location>
        <begin position="232"/>
        <end position="252"/>
    </location>
</feature>
<feature type="transmembrane region" description="Helical" evidence="1">
    <location>
        <begin position="160"/>
        <end position="185"/>
    </location>
</feature>
<keyword evidence="1" id="KW-0812">Transmembrane</keyword>
<dbReference type="OrthoDB" id="2743740at2759"/>
<keyword evidence="1" id="KW-0472">Membrane</keyword>
<evidence type="ECO:0000313" key="4">
    <source>
        <dbReference type="Proteomes" id="UP000559027"/>
    </source>
</evidence>
<feature type="transmembrane region" description="Helical" evidence="1">
    <location>
        <begin position="86"/>
        <end position="108"/>
    </location>
</feature>
<reference evidence="3 4" key="1">
    <citation type="journal article" date="2020" name="ISME J.">
        <title>Uncovering the hidden diversity of litter-decomposition mechanisms in mushroom-forming fungi.</title>
        <authorList>
            <person name="Floudas D."/>
            <person name="Bentzer J."/>
            <person name="Ahren D."/>
            <person name="Johansson T."/>
            <person name="Persson P."/>
            <person name="Tunlid A."/>
        </authorList>
    </citation>
    <scope>NUCLEOTIDE SEQUENCE [LARGE SCALE GENOMIC DNA]</scope>
    <source>
        <strain evidence="3 4">CBS 146.42</strain>
    </source>
</reference>
<keyword evidence="1" id="KW-1133">Transmembrane helix</keyword>
<protein>
    <recommendedName>
        <fullName evidence="2">DUF6534 domain-containing protein</fullName>
    </recommendedName>
</protein>
<dbReference type="PANTHER" id="PTHR40465:SF1">
    <property type="entry name" value="DUF6534 DOMAIN-CONTAINING PROTEIN"/>
    <property type="match status" value="1"/>
</dbReference>
<dbReference type="Proteomes" id="UP000559027">
    <property type="component" value="Unassembled WGS sequence"/>
</dbReference>
<evidence type="ECO:0000256" key="1">
    <source>
        <dbReference type="SAM" id="Phobius"/>
    </source>
</evidence>
<feature type="transmembrane region" description="Helical" evidence="1">
    <location>
        <begin position="206"/>
        <end position="226"/>
    </location>
</feature>